<feature type="compositionally biased region" description="Basic and acidic residues" evidence="1">
    <location>
        <begin position="469"/>
        <end position="480"/>
    </location>
</feature>
<feature type="compositionally biased region" description="Polar residues" evidence="1">
    <location>
        <begin position="363"/>
        <end position="372"/>
    </location>
</feature>
<feature type="compositionally biased region" description="Low complexity" evidence="1">
    <location>
        <begin position="333"/>
        <end position="347"/>
    </location>
</feature>
<dbReference type="Proteomes" id="UP000541558">
    <property type="component" value="Unassembled WGS sequence"/>
</dbReference>
<feature type="domain" description="DUF7918" evidence="2">
    <location>
        <begin position="7"/>
        <end position="238"/>
    </location>
</feature>
<keyword evidence="4" id="KW-1185">Reference proteome</keyword>
<feature type="compositionally biased region" description="Acidic residues" evidence="1">
    <location>
        <begin position="415"/>
        <end position="426"/>
    </location>
</feature>
<accession>A0A8H5FMQ0</accession>
<comment type="caution">
    <text evidence="3">The sequence shown here is derived from an EMBL/GenBank/DDBJ whole genome shotgun (WGS) entry which is preliminary data.</text>
</comment>
<feature type="region of interest" description="Disordered" evidence="1">
    <location>
        <begin position="270"/>
        <end position="427"/>
    </location>
</feature>
<dbReference type="InterPro" id="IPR057678">
    <property type="entry name" value="DUF7918"/>
</dbReference>
<feature type="region of interest" description="Disordered" evidence="1">
    <location>
        <begin position="453"/>
        <end position="540"/>
    </location>
</feature>
<evidence type="ECO:0000256" key="1">
    <source>
        <dbReference type="SAM" id="MobiDB-lite"/>
    </source>
</evidence>
<dbReference type="OrthoDB" id="3364132at2759"/>
<dbReference type="AlphaFoldDB" id="A0A8H5FMQ0"/>
<organism evidence="3 4">
    <name type="scientific">Ephemerocybe angulata</name>
    <dbReference type="NCBI Taxonomy" id="980116"/>
    <lineage>
        <taxon>Eukaryota</taxon>
        <taxon>Fungi</taxon>
        <taxon>Dikarya</taxon>
        <taxon>Basidiomycota</taxon>
        <taxon>Agaricomycotina</taxon>
        <taxon>Agaricomycetes</taxon>
        <taxon>Agaricomycetidae</taxon>
        <taxon>Agaricales</taxon>
        <taxon>Agaricineae</taxon>
        <taxon>Psathyrellaceae</taxon>
        <taxon>Ephemerocybe</taxon>
    </lineage>
</organism>
<protein>
    <recommendedName>
        <fullName evidence="2">DUF7918 domain-containing protein</fullName>
    </recommendedName>
</protein>
<sequence length="540" mass="58744">MPSHLGFNIWIEVDGDRLQEYGLFRCSGNGGVDTMTCWVPCETGKDFRFVVCAPEQPRRCNYALAFKMDGKRIEGIGKKTIRMSNPEGGLGCPRYYEGQYDLEGDGRLRPFQFARLVRTDDDGVPEEAQPGLGDLVVSIYTYEDITEGKWDVAIRRAYKETLSKPLEGAVVHERTKRKMESCIKFGEPRDTAAAPVLGQENPLDGNEKMGYTNARKIGDVVFKYRSMDILLAEGIARRPDPALEAVQGGGSSIPFSLPLPLLSQLAEPSSSSAAAVSMGKPGDPRLKPPRRKDTRNVEAPKVPSPSSSKLGPPPSEASTSGVQHISPPNHRASSTQSGSRSGSSLSAVPPPLSSTPELRRSESINANTNSSVPPSPPKPAESGKRKSSKLPSALSSPPPKCTVVKSESVVKKEEEPESSDDLEEMSTAELNALKARAAALEELAATNALIADIEAKKRKRRSESSARLLDSKPVKEERSEAGMTVLPPSGAVIDLTDLDMEARKRKRRSKSSTKPLESKRVKKERKTELNFHPGEVIDLT</sequence>
<reference evidence="3 4" key="1">
    <citation type="journal article" date="2020" name="ISME J.">
        <title>Uncovering the hidden diversity of litter-decomposition mechanisms in mushroom-forming fungi.</title>
        <authorList>
            <person name="Floudas D."/>
            <person name="Bentzer J."/>
            <person name="Ahren D."/>
            <person name="Johansson T."/>
            <person name="Persson P."/>
            <person name="Tunlid A."/>
        </authorList>
    </citation>
    <scope>NUCLEOTIDE SEQUENCE [LARGE SCALE GENOMIC DNA]</scope>
    <source>
        <strain evidence="3 4">CBS 175.51</strain>
    </source>
</reference>
<evidence type="ECO:0000259" key="2">
    <source>
        <dbReference type="Pfam" id="PF25534"/>
    </source>
</evidence>
<name>A0A8H5FMQ0_9AGAR</name>
<evidence type="ECO:0000313" key="4">
    <source>
        <dbReference type="Proteomes" id="UP000541558"/>
    </source>
</evidence>
<dbReference type="EMBL" id="JAACJK010000001">
    <property type="protein sequence ID" value="KAF5342524.1"/>
    <property type="molecule type" value="Genomic_DNA"/>
</dbReference>
<dbReference type="Pfam" id="PF25534">
    <property type="entry name" value="DUF7918"/>
    <property type="match status" value="1"/>
</dbReference>
<evidence type="ECO:0000313" key="3">
    <source>
        <dbReference type="EMBL" id="KAF5342524.1"/>
    </source>
</evidence>
<gene>
    <name evidence="3" type="ORF">D9611_002044</name>
</gene>
<proteinExistence type="predicted"/>